<keyword evidence="2" id="KW-1185">Reference proteome</keyword>
<sequence>MNCPERNRNAVLRGDHHGKAIVIRLIKQTNMNVGIRTDKWLKYLGILFREIKSGLIIGPIHATKVFSKLKETTYLFKRFGTLGYVNSDKEATTIWVTNGSCLVISTVKDKLLGTKLLVKRAMQKWILGIRRIDRPDYSFSNQNLPFNAYSEMKHVK</sequence>
<evidence type="ECO:0000313" key="1">
    <source>
        <dbReference type="EMBL" id="THD28875.1"/>
    </source>
</evidence>
<reference evidence="1" key="1">
    <citation type="submission" date="2019-03" db="EMBL/GenBank/DDBJ databases">
        <title>Improved annotation for the trematode Fasciola hepatica.</title>
        <authorList>
            <person name="Choi Y.-J."/>
            <person name="Martin J."/>
            <person name="Mitreva M."/>
        </authorList>
    </citation>
    <scope>NUCLEOTIDE SEQUENCE [LARGE SCALE GENOMIC DNA]</scope>
</reference>
<comment type="caution">
    <text evidence="1">The sequence shown here is derived from an EMBL/GenBank/DDBJ whole genome shotgun (WGS) entry which is preliminary data.</text>
</comment>
<dbReference type="AlphaFoldDB" id="A0A4E0RLM9"/>
<name>A0A4E0RLM9_FASHE</name>
<proteinExistence type="predicted"/>
<gene>
    <name evidence="1" type="ORF">D915_000276</name>
</gene>
<accession>A0A4E0RLM9</accession>
<evidence type="ECO:0000313" key="2">
    <source>
        <dbReference type="Proteomes" id="UP000230066"/>
    </source>
</evidence>
<dbReference type="Proteomes" id="UP000230066">
    <property type="component" value="Unassembled WGS sequence"/>
</dbReference>
<protein>
    <submittedName>
        <fullName evidence="1">Uncharacterized protein</fullName>
    </submittedName>
</protein>
<dbReference type="EMBL" id="JXXN02000050">
    <property type="protein sequence ID" value="THD28875.1"/>
    <property type="molecule type" value="Genomic_DNA"/>
</dbReference>
<organism evidence="1 2">
    <name type="scientific">Fasciola hepatica</name>
    <name type="common">Liver fluke</name>
    <dbReference type="NCBI Taxonomy" id="6192"/>
    <lineage>
        <taxon>Eukaryota</taxon>
        <taxon>Metazoa</taxon>
        <taxon>Spiralia</taxon>
        <taxon>Lophotrochozoa</taxon>
        <taxon>Platyhelminthes</taxon>
        <taxon>Trematoda</taxon>
        <taxon>Digenea</taxon>
        <taxon>Plagiorchiida</taxon>
        <taxon>Echinostomata</taxon>
        <taxon>Echinostomatoidea</taxon>
        <taxon>Fasciolidae</taxon>
        <taxon>Fasciola</taxon>
    </lineage>
</organism>